<keyword evidence="7 15" id="KW-0479">Metal-binding</keyword>
<dbReference type="GO" id="GO:0030145">
    <property type="term" value="F:manganese ion binding"/>
    <property type="evidence" value="ECO:0007669"/>
    <property type="project" value="InterPro"/>
</dbReference>
<dbReference type="PANTHER" id="PTHR31637">
    <property type="entry name" value="2,3-BISPHOSPHOGLYCERATE-INDEPENDENT PHOSPHOGLYCERATE MUTASE"/>
    <property type="match status" value="1"/>
</dbReference>
<feature type="binding site" evidence="14">
    <location>
        <position position="335"/>
    </location>
    <ligand>
        <name>substrate</name>
    </ligand>
</feature>
<dbReference type="InterPro" id="IPR036646">
    <property type="entry name" value="PGAM_B_sf"/>
</dbReference>
<comment type="similarity">
    <text evidence="5">Belongs to the BPG-independent phosphoglycerate mutase family.</text>
</comment>
<keyword evidence="19" id="KW-1185">Reference proteome</keyword>
<comment type="cofactor">
    <cofactor evidence="2">
        <name>Mn(2+)</name>
        <dbReference type="ChEBI" id="CHEBI:29035"/>
    </cofactor>
</comment>
<feature type="binding site" evidence="15">
    <location>
        <position position="444"/>
    </location>
    <ligand>
        <name>Mn(2+)</name>
        <dbReference type="ChEBI" id="CHEBI:29035"/>
        <label>2</label>
    </ligand>
</feature>
<evidence type="ECO:0000256" key="12">
    <source>
        <dbReference type="ARBA" id="ARBA00083354"/>
    </source>
</evidence>
<feature type="binding site" evidence="15">
    <location>
        <position position="406"/>
    </location>
    <ligand>
        <name>Mn(2+)</name>
        <dbReference type="ChEBI" id="CHEBI:29035"/>
        <label>1</label>
    </ligand>
</feature>
<dbReference type="EMBL" id="AQGS01000036">
    <property type="protein sequence ID" value="EPS44710.1"/>
    <property type="molecule type" value="Genomic_DNA"/>
</dbReference>
<dbReference type="GO" id="GO:0004619">
    <property type="term" value="F:phosphoglycerate mutase activity"/>
    <property type="evidence" value="ECO:0007669"/>
    <property type="project" value="UniProtKB-EC"/>
</dbReference>
<feature type="binding site" evidence="15">
    <location>
        <position position="402"/>
    </location>
    <ligand>
        <name>Mn(2+)</name>
        <dbReference type="ChEBI" id="CHEBI:29035"/>
        <label>1</label>
    </ligand>
</feature>
<dbReference type="InterPro" id="IPR017850">
    <property type="entry name" value="Alkaline_phosphatase_core_sf"/>
</dbReference>
<dbReference type="GO" id="GO:0006096">
    <property type="term" value="P:glycolytic process"/>
    <property type="evidence" value="ECO:0007669"/>
    <property type="project" value="UniProtKB-UniPathway"/>
</dbReference>
<dbReference type="InterPro" id="IPR005995">
    <property type="entry name" value="Pgm_bpd_ind"/>
</dbReference>
<evidence type="ECO:0000256" key="3">
    <source>
        <dbReference type="ARBA" id="ARBA00002315"/>
    </source>
</evidence>
<comment type="pathway">
    <text evidence="4">Carbohydrate degradation; glycolysis; pyruvate from D-glyceraldehyde 3-phosphate: step 3/5.</text>
</comment>
<feature type="binding site" evidence="15">
    <location>
        <position position="14"/>
    </location>
    <ligand>
        <name>Mn(2+)</name>
        <dbReference type="ChEBI" id="CHEBI:29035"/>
        <label>2</label>
    </ligand>
</feature>
<dbReference type="OMA" id="FMDGRDT"/>
<dbReference type="PIRSF" id="PIRSF001492">
    <property type="entry name" value="IPGAM"/>
    <property type="match status" value="1"/>
</dbReference>
<reference evidence="18 19" key="1">
    <citation type="journal article" date="2013" name="PLoS Genet.">
        <title>Genomic mechanisms accounting for the adaptation to parasitism in nematode-trapping fungi.</title>
        <authorList>
            <person name="Meerupati T."/>
            <person name="Andersson K.M."/>
            <person name="Friman E."/>
            <person name="Kumar D."/>
            <person name="Tunlid A."/>
            <person name="Ahren D."/>
        </authorList>
    </citation>
    <scope>NUCLEOTIDE SEQUENCE [LARGE SCALE GENOMIC DNA]</scope>
    <source>
        <strain evidence="18 19">CBS 200.50</strain>
    </source>
</reference>
<evidence type="ECO:0000256" key="14">
    <source>
        <dbReference type="PIRSR" id="PIRSR001492-2"/>
    </source>
</evidence>
<protein>
    <recommendedName>
        <fullName evidence="11">2,3-bisphosphoglycerate-independent phosphoglycerate mutase</fullName>
        <ecNumber evidence="6">5.4.2.12</ecNumber>
    </recommendedName>
    <alternativeName>
        <fullName evidence="12">Cofactor-independent phosphoglycerate mutase homolog</fullName>
    </alternativeName>
</protein>
<evidence type="ECO:0000256" key="4">
    <source>
        <dbReference type="ARBA" id="ARBA00004798"/>
    </source>
</evidence>
<dbReference type="CDD" id="cd16010">
    <property type="entry name" value="iPGM"/>
    <property type="match status" value="1"/>
</dbReference>
<feature type="binding site" evidence="14">
    <location>
        <begin position="158"/>
        <end position="159"/>
    </location>
    <ligand>
        <name>substrate</name>
    </ligand>
</feature>
<sequence length="514" mass="56345">MTEVKNKAVLIVIDGWGIPTSQGQPGDAIGQAQTPNMDAYYKDTSGFTELDASSLAVGLPEGLMGNSEVGHLNIGAGRVVWQDVVKIDHSIKTGEFPKTGEIVNCFKKAIAGNGRLHLLGLVSDGGVHSKQTHLWELIKVAKDMGVPEVYIHMFGDGRDTDPKSGAGYLEQLLEVTKEVGLGKLGTVVGRYYAMDRDKRWERLNVALDGLVNGKGEASEDPVATIRARYEAKETDEFLKPIIVNGDEARLKDNDTLFFFNYRSDRVREITQLLGVDPSPLEDFNYPQNLSITTMTRYKGDYPFPIAFPPQRMGDVLAEWLSKKGVAQCHVAETEKYAHVTFFFNGGVEIQFDGEDRELVASPKVATYDLDPKMSAHGVAERLAEKIAEGKYPFLMNNFAPPDMVGHTGVLEAAIEACTHTDQAIGAVYDACKQHGYTLFITADHGNAEEMLNDEGKPKTAHTTNRVPFIMTNRPDGYELGNDVGVLGDVAPTILDFMGLEIPQDMTGKSLLKKA</sequence>
<dbReference type="Gene3D" id="3.40.720.10">
    <property type="entry name" value="Alkaline Phosphatase, subunit A"/>
    <property type="match status" value="1"/>
</dbReference>
<dbReference type="eggNOG" id="KOG4513">
    <property type="taxonomic scope" value="Eukaryota"/>
</dbReference>
<evidence type="ECO:0000256" key="1">
    <source>
        <dbReference type="ARBA" id="ARBA00000370"/>
    </source>
</evidence>
<dbReference type="OrthoDB" id="1886626at2759"/>
<dbReference type="Gene3D" id="3.40.1450.10">
    <property type="entry name" value="BPG-independent phosphoglycerate mutase, domain B"/>
    <property type="match status" value="1"/>
</dbReference>
<dbReference type="SUPFAM" id="SSF53649">
    <property type="entry name" value="Alkaline phosphatase-like"/>
    <property type="match status" value="1"/>
</dbReference>
<dbReference type="GO" id="GO:0006007">
    <property type="term" value="P:glucose catabolic process"/>
    <property type="evidence" value="ECO:0007669"/>
    <property type="project" value="InterPro"/>
</dbReference>
<feature type="domain" description="BPG-independent PGAM N-terminal" evidence="17">
    <location>
        <begin position="87"/>
        <end position="298"/>
    </location>
</feature>
<dbReference type="Pfam" id="PF06415">
    <property type="entry name" value="iPGM_N"/>
    <property type="match status" value="1"/>
</dbReference>
<evidence type="ECO:0000256" key="13">
    <source>
        <dbReference type="PIRSR" id="PIRSR001492-1"/>
    </source>
</evidence>
<feature type="binding site" evidence="15">
    <location>
        <position position="461"/>
    </location>
    <ligand>
        <name>Mn(2+)</name>
        <dbReference type="ChEBI" id="CHEBI:29035"/>
        <label>1</label>
    </ligand>
</feature>
<gene>
    <name evidence="18" type="ORF">H072_1296</name>
</gene>
<evidence type="ECO:0000256" key="8">
    <source>
        <dbReference type="ARBA" id="ARBA00023152"/>
    </source>
</evidence>
<dbReference type="InterPro" id="IPR011258">
    <property type="entry name" value="BPG-indep_PGM_N"/>
</dbReference>
<dbReference type="UniPathway" id="UPA00109">
    <property type="reaction ID" value="UER00186"/>
</dbReference>
<feature type="binding site" evidence="15">
    <location>
        <position position="443"/>
    </location>
    <ligand>
        <name>Mn(2+)</name>
        <dbReference type="ChEBI" id="CHEBI:29035"/>
        <label>2</label>
    </ligand>
</feature>
<dbReference type="STRING" id="1284197.S8AP29"/>
<feature type="binding site" evidence="14">
    <location>
        <begin position="262"/>
        <end position="265"/>
    </location>
    <ligand>
        <name>substrate</name>
    </ligand>
</feature>
<organism evidence="18 19">
    <name type="scientific">Dactylellina haptotyla (strain CBS 200.50)</name>
    <name type="common">Nematode-trapping fungus</name>
    <name type="synonym">Monacrosporium haptotylum</name>
    <dbReference type="NCBI Taxonomy" id="1284197"/>
    <lineage>
        <taxon>Eukaryota</taxon>
        <taxon>Fungi</taxon>
        <taxon>Dikarya</taxon>
        <taxon>Ascomycota</taxon>
        <taxon>Pezizomycotina</taxon>
        <taxon>Orbiliomycetes</taxon>
        <taxon>Orbiliales</taxon>
        <taxon>Orbiliaceae</taxon>
        <taxon>Dactylellina</taxon>
    </lineage>
</organism>
<feature type="active site" description="Phosphoserine intermediate" evidence="13">
    <location>
        <position position="67"/>
    </location>
</feature>
<dbReference type="FunFam" id="3.40.1450.10:FF:000001">
    <property type="entry name" value="2,3-bisphosphoglycerate-independent phosphoglycerate mutase"/>
    <property type="match status" value="1"/>
</dbReference>
<comment type="catalytic activity">
    <reaction evidence="1">
        <text>(2R)-2-phosphoglycerate = (2R)-3-phosphoglycerate</text>
        <dbReference type="Rhea" id="RHEA:15901"/>
        <dbReference type="ChEBI" id="CHEBI:58272"/>
        <dbReference type="ChEBI" id="CHEBI:58289"/>
        <dbReference type="EC" id="5.4.2.12"/>
    </reaction>
</comment>
<feature type="binding site" evidence="15">
    <location>
        <position position="67"/>
    </location>
    <ligand>
        <name>Mn(2+)</name>
        <dbReference type="ChEBI" id="CHEBI:29035"/>
        <label>2</label>
    </ligand>
</feature>
<keyword evidence="8" id="KW-0324">Glycolysis</keyword>
<proteinExistence type="inferred from homology"/>
<dbReference type="PANTHER" id="PTHR31637:SF0">
    <property type="entry name" value="2,3-BISPHOSPHOGLYCERATE-INDEPENDENT PHOSPHOGLYCERATE MUTASE"/>
    <property type="match status" value="1"/>
</dbReference>
<feature type="binding site" evidence="14">
    <location>
        <position position="128"/>
    </location>
    <ligand>
        <name>substrate</name>
    </ligand>
</feature>
<dbReference type="InterPro" id="IPR006124">
    <property type="entry name" value="Metalloenzyme"/>
</dbReference>
<comment type="caution">
    <text evidence="18">The sequence shown here is derived from an EMBL/GenBank/DDBJ whole genome shotgun (WGS) entry which is preliminary data.</text>
</comment>
<evidence type="ECO:0000256" key="5">
    <source>
        <dbReference type="ARBA" id="ARBA00008819"/>
    </source>
</evidence>
<dbReference type="EC" id="5.4.2.12" evidence="6"/>
<evidence type="ECO:0000256" key="7">
    <source>
        <dbReference type="ARBA" id="ARBA00022723"/>
    </source>
</evidence>
<feature type="binding site" evidence="14">
    <location>
        <position position="196"/>
    </location>
    <ligand>
        <name>substrate</name>
    </ligand>
</feature>
<dbReference type="Pfam" id="PF01676">
    <property type="entry name" value="Metalloenzyme"/>
    <property type="match status" value="1"/>
</dbReference>
<name>S8AP29_DACHA</name>
<evidence type="ECO:0000256" key="11">
    <source>
        <dbReference type="ARBA" id="ARBA00071648"/>
    </source>
</evidence>
<reference evidence="19" key="2">
    <citation type="submission" date="2013-04" db="EMBL/GenBank/DDBJ databases">
        <title>Genomic mechanisms accounting for the adaptation to parasitism in nematode-trapping fungi.</title>
        <authorList>
            <person name="Ahren D.G."/>
        </authorList>
    </citation>
    <scope>NUCLEOTIDE SEQUENCE [LARGE SCALE GENOMIC DNA]</scope>
    <source>
        <strain evidence="19">CBS 200.50</strain>
    </source>
</reference>
<dbReference type="NCBIfam" id="TIGR01307">
    <property type="entry name" value="pgm_bpd_ind"/>
    <property type="match status" value="1"/>
</dbReference>
<dbReference type="Proteomes" id="UP000015100">
    <property type="component" value="Unassembled WGS sequence"/>
</dbReference>
<evidence type="ECO:0000259" key="17">
    <source>
        <dbReference type="Pfam" id="PF06415"/>
    </source>
</evidence>
<evidence type="ECO:0000256" key="2">
    <source>
        <dbReference type="ARBA" id="ARBA00001936"/>
    </source>
</evidence>
<dbReference type="SUPFAM" id="SSF64158">
    <property type="entry name" value="2,3-Bisphosphoglycerate-independent phosphoglycerate mutase, substrate-binding domain"/>
    <property type="match status" value="1"/>
</dbReference>
<feature type="binding site" evidence="14">
    <location>
        <position position="190"/>
    </location>
    <ligand>
        <name>substrate</name>
    </ligand>
</feature>
<evidence type="ECO:0000256" key="15">
    <source>
        <dbReference type="PIRSR" id="PIRSR001492-3"/>
    </source>
</evidence>
<comment type="function">
    <text evidence="3">Catalyzes the interconversion of 2-phosphoglycerate and 3-phosphoglycerate.</text>
</comment>
<evidence type="ECO:0000259" key="16">
    <source>
        <dbReference type="Pfam" id="PF01676"/>
    </source>
</evidence>
<dbReference type="FunFam" id="3.40.720.10:FF:000001">
    <property type="entry name" value="2,3-bisphosphoglycerate-independent phosphoglycerate mutase"/>
    <property type="match status" value="1"/>
</dbReference>
<evidence type="ECO:0000256" key="10">
    <source>
        <dbReference type="ARBA" id="ARBA00023235"/>
    </source>
</evidence>
<keyword evidence="10" id="KW-0413">Isomerase</keyword>
<dbReference type="AlphaFoldDB" id="S8AP29"/>
<dbReference type="HOGENOM" id="CLU_026099_2_0_1"/>
<accession>S8AP29</accession>
<dbReference type="GO" id="GO:0005737">
    <property type="term" value="C:cytoplasm"/>
    <property type="evidence" value="ECO:0007669"/>
    <property type="project" value="InterPro"/>
</dbReference>
<evidence type="ECO:0000256" key="9">
    <source>
        <dbReference type="ARBA" id="ARBA00023211"/>
    </source>
</evidence>
<evidence type="ECO:0000313" key="19">
    <source>
        <dbReference type="Proteomes" id="UP000015100"/>
    </source>
</evidence>
<keyword evidence="9 15" id="KW-0464">Manganese</keyword>
<feature type="domain" description="Metalloenzyme" evidence="16">
    <location>
        <begin position="7"/>
        <end position="500"/>
    </location>
</feature>
<evidence type="ECO:0000256" key="6">
    <source>
        <dbReference type="ARBA" id="ARBA00012026"/>
    </source>
</evidence>
<dbReference type="HAMAP" id="MF_01038">
    <property type="entry name" value="GpmI"/>
    <property type="match status" value="1"/>
</dbReference>
<evidence type="ECO:0000313" key="18">
    <source>
        <dbReference type="EMBL" id="EPS44710.1"/>
    </source>
</evidence>